<comment type="caution">
    <text evidence="2">The sequence shown here is derived from an EMBL/GenBank/DDBJ whole genome shotgun (WGS) entry which is preliminary data.</text>
</comment>
<dbReference type="Gramene" id="GBG91895">
    <property type="protein sequence ID" value="GBG91895"/>
    <property type="gene ID" value="CBR_g53954"/>
</dbReference>
<feature type="compositionally biased region" description="Basic and acidic residues" evidence="1">
    <location>
        <begin position="304"/>
        <end position="321"/>
    </location>
</feature>
<feature type="compositionally biased region" description="Low complexity" evidence="1">
    <location>
        <begin position="132"/>
        <end position="143"/>
    </location>
</feature>
<reference evidence="2 3" key="1">
    <citation type="journal article" date="2018" name="Cell">
        <title>The Chara Genome: Secondary Complexity and Implications for Plant Terrestrialization.</title>
        <authorList>
            <person name="Nishiyama T."/>
            <person name="Sakayama H."/>
            <person name="Vries J.D."/>
            <person name="Buschmann H."/>
            <person name="Saint-Marcoux D."/>
            <person name="Ullrich K.K."/>
            <person name="Haas F.B."/>
            <person name="Vanderstraeten L."/>
            <person name="Becker D."/>
            <person name="Lang D."/>
            <person name="Vosolsobe S."/>
            <person name="Rombauts S."/>
            <person name="Wilhelmsson P.K.I."/>
            <person name="Janitza P."/>
            <person name="Kern R."/>
            <person name="Heyl A."/>
            <person name="Rumpler F."/>
            <person name="Villalobos L.I.A.C."/>
            <person name="Clay J.M."/>
            <person name="Skokan R."/>
            <person name="Toyoda A."/>
            <person name="Suzuki Y."/>
            <person name="Kagoshima H."/>
            <person name="Schijlen E."/>
            <person name="Tajeshwar N."/>
            <person name="Catarino B."/>
            <person name="Hetherington A.J."/>
            <person name="Saltykova A."/>
            <person name="Bonnot C."/>
            <person name="Breuninger H."/>
            <person name="Symeonidi A."/>
            <person name="Radhakrishnan G.V."/>
            <person name="Van Nieuwerburgh F."/>
            <person name="Deforce D."/>
            <person name="Chang C."/>
            <person name="Karol K.G."/>
            <person name="Hedrich R."/>
            <person name="Ulvskov P."/>
            <person name="Glockner G."/>
            <person name="Delwiche C.F."/>
            <person name="Petrasek J."/>
            <person name="Van de Peer Y."/>
            <person name="Friml J."/>
            <person name="Beilby M."/>
            <person name="Dolan L."/>
            <person name="Kohara Y."/>
            <person name="Sugano S."/>
            <person name="Fujiyama A."/>
            <person name="Delaux P.-M."/>
            <person name="Quint M."/>
            <person name="TheiBen G."/>
            <person name="Hagemann M."/>
            <person name="Harholt J."/>
            <person name="Dunand C."/>
            <person name="Zachgo S."/>
            <person name="Langdale J."/>
            <person name="Maumus F."/>
            <person name="Straeten D.V.D."/>
            <person name="Gould S.B."/>
            <person name="Rensing S.A."/>
        </authorList>
    </citation>
    <scope>NUCLEOTIDE SEQUENCE [LARGE SCALE GENOMIC DNA]</scope>
    <source>
        <strain evidence="2 3">S276</strain>
    </source>
</reference>
<feature type="region of interest" description="Disordered" evidence="1">
    <location>
        <begin position="132"/>
        <end position="202"/>
    </location>
</feature>
<feature type="compositionally biased region" description="Gly residues" evidence="1">
    <location>
        <begin position="250"/>
        <end position="263"/>
    </location>
</feature>
<dbReference type="EMBL" id="BFEA01000966">
    <property type="protein sequence ID" value="GBG91895.1"/>
    <property type="molecule type" value="Genomic_DNA"/>
</dbReference>
<feature type="region of interest" description="Disordered" evidence="1">
    <location>
        <begin position="304"/>
        <end position="375"/>
    </location>
</feature>
<feature type="region of interest" description="Disordered" evidence="1">
    <location>
        <begin position="215"/>
        <end position="276"/>
    </location>
</feature>
<accession>A0A388MBK5</accession>
<evidence type="ECO:0000256" key="1">
    <source>
        <dbReference type="SAM" id="MobiDB-lite"/>
    </source>
</evidence>
<sequence>MPQTLVVRTAVGPVGPHQAPFLEGHRRRAHGGGPVEERRVGMGACIPLVPTFAPSRTRPEIRDVATRRGSLPFGFMTAEELEEHGRRDLTEIDQRVLRSVPEEGKLPHVRDLSLGPASPSLPSGCSIAAPSGGAAGGLPSEGSVTAASGRAAGGLPSGGSVAAPSGGAAGPSSPLTATPREGGSLIPRSVARRRRDTTQRARELLDTMLFGRTDRPWSETRGMTTASAGHQPGLRGASMGVRRRDVVASGFGGRGGGGVGSGGDGDDRRDGAGGVAASAVKPPLTYGLREASIILQDHDVVTRPRQERHVPLDRRQERETSGTDGLPMARESRRRDDLAAAGIRKVRGRRVIMDDDPDQRPVAPEPSAVRRGSQR</sequence>
<keyword evidence="3" id="KW-1185">Reference proteome</keyword>
<dbReference type="AlphaFoldDB" id="A0A388MBK5"/>
<gene>
    <name evidence="2" type="ORF">CBR_g53954</name>
</gene>
<protein>
    <submittedName>
        <fullName evidence="2">Uncharacterized protein</fullName>
    </submittedName>
</protein>
<evidence type="ECO:0000313" key="2">
    <source>
        <dbReference type="EMBL" id="GBG91895.1"/>
    </source>
</evidence>
<organism evidence="2 3">
    <name type="scientific">Chara braunii</name>
    <name type="common">Braun's stonewort</name>
    <dbReference type="NCBI Taxonomy" id="69332"/>
    <lineage>
        <taxon>Eukaryota</taxon>
        <taxon>Viridiplantae</taxon>
        <taxon>Streptophyta</taxon>
        <taxon>Charophyceae</taxon>
        <taxon>Charales</taxon>
        <taxon>Characeae</taxon>
        <taxon>Chara</taxon>
    </lineage>
</organism>
<proteinExistence type="predicted"/>
<name>A0A388MBK5_CHABU</name>
<dbReference type="Proteomes" id="UP000265515">
    <property type="component" value="Unassembled WGS sequence"/>
</dbReference>
<evidence type="ECO:0000313" key="3">
    <source>
        <dbReference type="Proteomes" id="UP000265515"/>
    </source>
</evidence>
<feature type="compositionally biased region" description="Low complexity" evidence="1">
    <location>
        <begin position="158"/>
        <end position="174"/>
    </location>
</feature>